<reference evidence="2 3" key="2">
    <citation type="submission" date="2013-04" db="EMBL/GenBank/DDBJ databases">
        <title>Comparative genomics of 12 strains of Erwinia amylovora identifies a pan-genome with a large conserved core and provides insights into host specificity.</title>
        <authorList>
            <person name="Mann R.A."/>
            <person name="Smits T.H.M."/>
            <person name="Buehlmann A."/>
            <person name="Blom J."/>
            <person name="Goesmann A."/>
            <person name="Frey J.E."/>
            <person name="Plummer K.M."/>
            <person name="Beer S.V."/>
            <person name="Luck J."/>
            <person name="Duffy B."/>
            <person name="Rodoni B."/>
        </authorList>
    </citation>
    <scope>NUCLEOTIDE SEQUENCE [LARGE SCALE GENOMIC DNA]</scope>
    <source>
        <strain evidence="3">CFBP 1232</strain>
    </source>
</reference>
<gene>
    <name evidence="2" type="ORF">BN437_2388</name>
</gene>
<comment type="caution">
    <text evidence="2">The sequence shown here is derived from an EMBL/GenBank/DDBJ whole genome shotgun (WGS) entry which is preliminary data.</text>
</comment>
<evidence type="ECO:0000313" key="2">
    <source>
        <dbReference type="EMBL" id="CCO94307.1"/>
    </source>
</evidence>
<keyword evidence="1" id="KW-1133">Transmembrane helix</keyword>
<organism evidence="2 3">
    <name type="scientific">Erwinia amylovora NBRC 12687 = CFBP 1232</name>
    <dbReference type="NCBI Taxonomy" id="1219359"/>
    <lineage>
        <taxon>Bacteria</taxon>
        <taxon>Pseudomonadati</taxon>
        <taxon>Pseudomonadota</taxon>
        <taxon>Gammaproteobacteria</taxon>
        <taxon>Enterobacterales</taxon>
        <taxon>Erwiniaceae</taxon>
        <taxon>Erwinia</taxon>
    </lineage>
</organism>
<evidence type="ECO:0000313" key="3">
    <source>
        <dbReference type="Proteomes" id="UP000013111"/>
    </source>
</evidence>
<accession>A0A831EKA4</accession>
<evidence type="ECO:0000256" key="1">
    <source>
        <dbReference type="SAM" id="Phobius"/>
    </source>
</evidence>
<keyword evidence="1" id="KW-0812">Transmembrane</keyword>
<feature type="transmembrane region" description="Helical" evidence="1">
    <location>
        <begin position="6"/>
        <end position="23"/>
    </location>
</feature>
<keyword evidence="1" id="KW-0472">Membrane</keyword>
<sequence length="31" mass="3700">MQDRINLLIIIDIFAFSFTISPGKNRIRLFF</sequence>
<dbReference type="EMBL" id="CAPB01000023">
    <property type="protein sequence ID" value="CCO94307.1"/>
    <property type="molecule type" value="Genomic_DNA"/>
</dbReference>
<dbReference type="Proteomes" id="UP000013111">
    <property type="component" value="Unassembled WGS sequence"/>
</dbReference>
<dbReference type="AlphaFoldDB" id="A0A831EKA4"/>
<name>A0A831EKA4_ERWAM</name>
<reference evidence="2 3" key="1">
    <citation type="submission" date="2012-11" db="EMBL/GenBank/DDBJ databases">
        <authorList>
            <person name="Linke B."/>
        </authorList>
    </citation>
    <scope>NUCLEOTIDE SEQUENCE [LARGE SCALE GENOMIC DNA]</scope>
    <source>
        <strain evidence="3">CFBP 1232</strain>
    </source>
</reference>
<protein>
    <submittedName>
        <fullName evidence="2">Uncharacterized protein</fullName>
    </submittedName>
</protein>
<proteinExistence type="predicted"/>